<comment type="caution">
    <text evidence="3">The sequence shown here is derived from an EMBL/GenBank/DDBJ whole genome shotgun (WGS) entry which is preliminary data.</text>
</comment>
<keyword evidence="2" id="KW-0812">Transmembrane</keyword>
<evidence type="ECO:0000313" key="4">
    <source>
        <dbReference type="Proteomes" id="UP000093629"/>
    </source>
</evidence>
<feature type="transmembrane region" description="Helical" evidence="2">
    <location>
        <begin position="6"/>
        <end position="26"/>
    </location>
</feature>
<reference evidence="3 4" key="1">
    <citation type="submission" date="2016-06" db="EMBL/GenBank/DDBJ databases">
        <authorList>
            <person name="Kjaerup R.B."/>
            <person name="Dalgaard T.S."/>
            <person name="Juul-Madsen H.R."/>
        </authorList>
    </citation>
    <scope>NUCLEOTIDE SEQUENCE [LARGE SCALE GENOMIC DNA]</scope>
    <source>
        <strain evidence="3 4">1245139.5</strain>
    </source>
</reference>
<feature type="compositionally biased region" description="Basic and acidic residues" evidence="1">
    <location>
        <begin position="74"/>
        <end position="130"/>
    </location>
</feature>
<dbReference type="EMBL" id="LZLQ01000011">
    <property type="protein sequence ID" value="OBK19820.1"/>
    <property type="molecule type" value="Genomic_DNA"/>
</dbReference>
<organism evidence="3 4">
    <name type="scientific">Mycobacterium asiaticum</name>
    <dbReference type="NCBI Taxonomy" id="1790"/>
    <lineage>
        <taxon>Bacteria</taxon>
        <taxon>Bacillati</taxon>
        <taxon>Actinomycetota</taxon>
        <taxon>Actinomycetes</taxon>
        <taxon>Mycobacteriales</taxon>
        <taxon>Mycobacteriaceae</taxon>
        <taxon>Mycobacterium</taxon>
    </lineage>
</organism>
<evidence type="ECO:0000256" key="2">
    <source>
        <dbReference type="SAM" id="Phobius"/>
    </source>
</evidence>
<proteinExistence type="predicted"/>
<dbReference type="RefSeq" id="WP_065156825.1">
    <property type="nucleotide sequence ID" value="NZ_LZLQ01000011.1"/>
</dbReference>
<accession>A0A1A3NEU0</accession>
<sequence length="168" mass="18469">MSTSNIVWIVIAALVLIALIAALVAVSARSKRRRQLEQAEGIREQARVDAARVERREALAQETAAKARAAQAEAEAKAAEAARLQDRAAAHQDEVATSREQLDAQLKRADTLDPNVRKDKNHRGDARDETPQDGAWSQENTNLAGRDTHPQQDTAPQHDAEHYRGVNT</sequence>
<name>A0A1A3NEU0_MYCAS</name>
<keyword evidence="2" id="KW-0472">Membrane</keyword>
<evidence type="ECO:0000256" key="1">
    <source>
        <dbReference type="SAM" id="MobiDB-lite"/>
    </source>
</evidence>
<evidence type="ECO:0000313" key="3">
    <source>
        <dbReference type="EMBL" id="OBK19820.1"/>
    </source>
</evidence>
<keyword evidence="2" id="KW-1133">Transmembrane helix</keyword>
<protein>
    <submittedName>
        <fullName evidence="3">Uncharacterized protein</fullName>
    </submittedName>
</protein>
<keyword evidence="4" id="KW-1185">Reference proteome</keyword>
<dbReference type="Proteomes" id="UP000093629">
    <property type="component" value="Unassembled WGS sequence"/>
</dbReference>
<feature type="compositionally biased region" description="Basic and acidic residues" evidence="1">
    <location>
        <begin position="146"/>
        <end position="168"/>
    </location>
</feature>
<dbReference type="OrthoDB" id="4753758at2"/>
<feature type="region of interest" description="Disordered" evidence="1">
    <location>
        <begin position="70"/>
        <end position="168"/>
    </location>
</feature>
<gene>
    <name evidence="3" type="ORF">A5636_17385</name>
</gene>
<dbReference type="AlphaFoldDB" id="A0A1A3NEU0"/>